<protein>
    <recommendedName>
        <fullName evidence="4">Secreted protein</fullName>
    </recommendedName>
</protein>
<gene>
    <name evidence="2" type="ORF">SCWH03_19500</name>
</gene>
<name>A0A6A0ASQ2_9ACTN</name>
<dbReference type="RefSeq" id="WP_173263682.1">
    <property type="nucleotide sequence ID" value="NZ_BLLG01000004.1"/>
</dbReference>
<sequence length="138" mass="14244">MRFKALTVAVAAAGALALAASPASAAANWQEVKTNSNWECLPYKTHTISTNIKFKPCVVTNANHDTQVVLVVQHSGTAAAVIAGEVVSSFGSNTLCNSSTLNPGFTRGCYAPTVTVPSSGGGTVNVRLSVNGTSNWYV</sequence>
<keyword evidence="3" id="KW-1185">Reference proteome</keyword>
<dbReference type="Proteomes" id="UP000484988">
    <property type="component" value="Unassembled WGS sequence"/>
</dbReference>
<evidence type="ECO:0000256" key="1">
    <source>
        <dbReference type="SAM" id="SignalP"/>
    </source>
</evidence>
<evidence type="ECO:0000313" key="3">
    <source>
        <dbReference type="Proteomes" id="UP000484988"/>
    </source>
</evidence>
<proteinExistence type="predicted"/>
<feature type="chain" id="PRO_5025580008" description="Secreted protein" evidence="1">
    <location>
        <begin position="26"/>
        <end position="138"/>
    </location>
</feature>
<evidence type="ECO:0000313" key="2">
    <source>
        <dbReference type="EMBL" id="GFH35728.1"/>
    </source>
</evidence>
<organism evidence="2 3">
    <name type="scientific">Streptomyces pacificus</name>
    <dbReference type="NCBI Taxonomy" id="2705029"/>
    <lineage>
        <taxon>Bacteria</taxon>
        <taxon>Bacillati</taxon>
        <taxon>Actinomycetota</taxon>
        <taxon>Actinomycetes</taxon>
        <taxon>Kitasatosporales</taxon>
        <taxon>Streptomycetaceae</taxon>
        <taxon>Streptomyces</taxon>
    </lineage>
</organism>
<accession>A0A6A0ASQ2</accession>
<evidence type="ECO:0008006" key="4">
    <source>
        <dbReference type="Google" id="ProtNLM"/>
    </source>
</evidence>
<feature type="signal peptide" evidence="1">
    <location>
        <begin position="1"/>
        <end position="25"/>
    </location>
</feature>
<reference evidence="2 3" key="1">
    <citation type="submission" date="2020-02" db="EMBL/GenBank/DDBJ databases">
        <title>Whole Genome Shotgun Sequence of Streptomyces sp. strain CWH03.</title>
        <authorList>
            <person name="Dohra H."/>
            <person name="Kodani S."/>
            <person name="Yamamura H."/>
        </authorList>
    </citation>
    <scope>NUCLEOTIDE SEQUENCE [LARGE SCALE GENOMIC DNA]</scope>
    <source>
        <strain evidence="2 3">CWH03</strain>
    </source>
</reference>
<comment type="caution">
    <text evidence="2">The sequence shown here is derived from an EMBL/GenBank/DDBJ whole genome shotgun (WGS) entry which is preliminary data.</text>
</comment>
<keyword evidence="1" id="KW-0732">Signal</keyword>
<dbReference type="EMBL" id="BLLG01000004">
    <property type="protein sequence ID" value="GFH35728.1"/>
    <property type="molecule type" value="Genomic_DNA"/>
</dbReference>
<dbReference type="AlphaFoldDB" id="A0A6A0ASQ2"/>